<dbReference type="EMBL" id="UYSL01020300">
    <property type="protein sequence ID" value="VDL73933.1"/>
    <property type="molecule type" value="Genomic_DNA"/>
</dbReference>
<feature type="compositionally biased region" description="Basic residues" evidence="1">
    <location>
        <begin position="1"/>
        <end position="10"/>
    </location>
</feature>
<protein>
    <submittedName>
        <fullName evidence="4">Transposase</fullName>
    </submittedName>
</protein>
<name>A0A0N4Y3G0_NIPBR</name>
<evidence type="ECO:0000256" key="1">
    <source>
        <dbReference type="SAM" id="MobiDB-lite"/>
    </source>
</evidence>
<gene>
    <name evidence="2" type="ORF">NBR_LOCUS10344</name>
</gene>
<sequence length="87" mass="10145">MLMNDKKRKAAGSWKRESSLAEDEFTGFLRRSIQFLHLCCSRRSRTSDCLKLPANDRHLDEYEWFFLKDGYSPKVNTHAGLGMQEMG</sequence>
<proteinExistence type="predicted"/>
<accession>A0A0N4Y3G0</accession>
<dbReference type="Proteomes" id="UP000271162">
    <property type="component" value="Unassembled WGS sequence"/>
</dbReference>
<reference evidence="2 3" key="2">
    <citation type="submission" date="2018-11" db="EMBL/GenBank/DDBJ databases">
        <authorList>
            <consortium name="Pathogen Informatics"/>
        </authorList>
    </citation>
    <scope>NUCLEOTIDE SEQUENCE [LARGE SCALE GENOMIC DNA]</scope>
</reference>
<evidence type="ECO:0000313" key="4">
    <source>
        <dbReference type="WBParaSite" id="NBR_0001034301-mRNA-1"/>
    </source>
</evidence>
<evidence type="ECO:0000313" key="3">
    <source>
        <dbReference type="Proteomes" id="UP000271162"/>
    </source>
</evidence>
<dbReference type="AlphaFoldDB" id="A0A0N4Y3G0"/>
<organism evidence="4">
    <name type="scientific">Nippostrongylus brasiliensis</name>
    <name type="common">Rat hookworm</name>
    <dbReference type="NCBI Taxonomy" id="27835"/>
    <lineage>
        <taxon>Eukaryota</taxon>
        <taxon>Metazoa</taxon>
        <taxon>Ecdysozoa</taxon>
        <taxon>Nematoda</taxon>
        <taxon>Chromadorea</taxon>
        <taxon>Rhabditida</taxon>
        <taxon>Rhabditina</taxon>
        <taxon>Rhabditomorpha</taxon>
        <taxon>Strongyloidea</taxon>
        <taxon>Heligmosomidae</taxon>
        <taxon>Nippostrongylus</taxon>
    </lineage>
</organism>
<keyword evidence="3" id="KW-1185">Reference proteome</keyword>
<evidence type="ECO:0000313" key="2">
    <source>
        <dbReference type="EMBL" id="VDL73933.1"/>
    </source>
</evidence>
<reference evidence="4" key="1">
    <citation type="submission" date="2017-02" db="UniProtKB">
        <authorList>
            <consortium name="WormBaseParasite"/>
        </authorList>
    </citation>
    <scope>IDENTIFICATION</scope>
</reference>
<dbReference type="WBParaSite" id="NBR_0001034301-mRNA-1">
    <property type="protein sequence ID" value="NBR_0001034301-mRNA-1"/>
    <property type="gene ID" value="NBR_0001034301"/>
</dbReference>
<feature type="region of interest" description="Disordered" evidence="1">
    <location>
        <begin position="1"/>
        <end position="20"/>
    </location>
</feature>